<evidence type="ECO:0000313" key="3">
    <source>
        <dbReference type="EMBL" id="CBY18654.1"/>
    </source>
</evidence>
<proteinExistence type="predicted"/>
<evidence type="ECO:0000313" key="4">
    <source>
        <dbReference type="EMBL" id="CBY32655.1"/>
    </source>
</evidence>
<dbReference type="AlphaFoldDB" id="E4X7I2"/>
<name>E4X7I2_OIKDI</name>
<dbReference type="EMBL" id="FN654363">
    <property type="protein sequence ID" value="CBY32655.1"/>
    <property type="molecule type" value="Genomic_DNA"/>
</dbReference>
<evidence type="ECO:0000256" key="1">
    <source>
        <dbReference type="SAM" id="Coils"/>
    </source>
</evidence>
<feature type="region of interest" description="Disordered" evidence="2">
    <location>
        <begin position="60"/>
        <end position="102"/>
    </location>
</feature>
<dbReference type="Proteomes" id="UP000011014">
    <property type="component" value="Unassembled WGS sequence"/>
</dbReference>
<dbReference type="Proteomes" id="UP000001307">
    <property type="component" value="Unassembled WGS sequence"/>
</dbReference>
<dbReference type="EMBL" id="FN653028">
    <property type="protein sequence ID" value="CBY18654.1"/>
    <property type="molecule type" value="Genomic_DNA"/>
</dbReference>
<evidence type="ECO:0000256" key="2">
    <source>
        <dbReference type="SAM" id="MobiDB-lite"/>
    </source>
</evidence>
<accession>E4X7I2</accession>
<sequence>MTLMRSEAERDKEEIEELKRKLETINLQKSSAGNMLDARAMEDLIRDAAFRFGQQLAMQLPGRGNGRESYSGQYQRSQQSSSASQSNYSMSSYRTMNRARSRTDYNVSSMSPVIENDRISYSEIPSSAADEEDTYEDDLKRQLVILSLGEDNKPRAASFKLNYNRLCEIKESGWTIKFDRQEAGRCMFIFSVQKDGGETPQFKASVEEKADTGESYATRDFTSGPKDKSQIIEFDLFTITVIIRVVLFKRLE</sequence>
<keyword evidence="5" id="KW-1185">Reference proteome</keyword>
<feature type="compositionally biased region" description="Low complexity" evidence="2">
    <location>
        <begin position="69"/>
        <end position="93"/>
    </location>
</feature>
<protein>
    <submittedName>
        <fullName evidence="3">Uncharacterized protein</fullName>
    </submittedName>
</protein>
<reference evidence="3" key="1">
    <citation type="journal article" date="2010" name="Science">
        <title>Plasticity of animal genome architecture unmasked by rapid evolution of a pelagic tunicate.</title>
        <authorList>
            <person name="Denoeud F."/>
            <person name="Henriet S."/>
            <person name="Mungpakdee S."/>
            <person name="Aury J.M."/>
            <person name="Da Silva C."/>
            <person name="Brinkmann H."/>
            <person name="Mikhaleva J."/>
            <person name="Olsen L.C."/>
            <person name="Jubin C."/>
            <person name="Canestro C."/>
            <person name="Bouquet J.M."/>
            <person name="Danks G."/>
            <person name="Poulain J."/>
            <person name="Campsteijn C."/>
            <person name="Adamski M."/>
            <person name="Cross I."/>
            <person name="Yadetie F."/>
            <person name="Muffato M."/>
            <person name="Louis A."/>
            <person name="Butcher S."/>
            <person name="Tsagkogeorga G."/>
            <person name="Konrad A."/>
            <person name="Singh S."/>
            <person name="Jensen M.F."/>
            <person name="Cong E.H."/>
            <person name="Eikeseth-Otteraa H."/>
            <person name="Noel B."/>
            <person name="Anthouard V."/>
            <person name="Porcel B.M."/>
            <person name="Kachouri-Lafond R."/>
            <person name="Nishino A."/>
            <person name="Ugolini M."/>
            <person name="Chourrout P."/>
            <person name="Nishida H."/>
            <person name="Aasland R."/>
            <person name="Huzurbazar S."/>
            <person name="Westhof E."/>
            <person name="Delsuc F."/>
            <person name="Lehrach H."/>
            <person name="Reinhardt R."/>
            <person name="Weissenbach J."/>
            <person name="Roy S.W."/>
            <person name="Artiguenave F."/>
            <person name="Postlethwait J.H."/>
            <person name="Manak J.R."/>
            <person name="Thompson E.M."/>
            <person name="Jaillon O."/>
            <person name="Du Pasquier L."/>
            <person name="Boudinot P."/>
            <person name="Liberles D.A."/>
            <person name="Volff J.N."/>
            <person name="Philippe H."/>
            <person name="Lenhard B."/>
            <person name="Roest Crollius H."/>
            <person name="Wincker P."/>
            <person name="Chourrout D."/>
        </authorList>
    </citation>
    <scope>NUCLEOTIDE SEQUENCE [LARGE SCALE GENOMIC DNA]</scope>
</reference>
<feature type="coiled-coil region" evidence="1">
    <location>
        <begin position="1"/>
        <end position="35"/>
    </location>
</feature>
<keyword evidence="1" id="KW-0175">Coiled coil</keyword>
<dbReference type="InParanoid" id="E4X7I2"/>
<organism evidence="3">
    <name type="scientific">Oikopleura dioica</name>
    <name type="common">Tunicate</name>
    <dbReference type="NCBI Taxonomy" id="34765"/>
    <lineage>
        <taxon>Eukaryota</taxon>
        <taxon>Metazoa</taxon>
        <taxon>Chordata</taxon>
        <taxon>Tunicata</taxon>
        <taxon>Appendicularia</taxon>
        <taxon>Copelata</taxon>
        <taxon>Oikopleuridae</taxon>
        <taxon>Oikopleura</taxon>
    </lineage>
</organism>
<evidence type="ECO:0000313" key="5">
    <source>
        <dbReference type="Proteomes" id="UP000001307"/>
    </source>
</evidence>
<gene>
    <name evidence="3" type="ORF">GSOID_T00003518001</name>
    <name evidence="4" type="ORF">GSOID_T00031996001</name>
</gene>